<feature type="transmembrane region" description="Helical" evidence="1">
    <location>
        <begin position="386"/>
        <end position="405"/>
    </location>
</feature>
<protein>
    <submittedName>
        <fullName evidence="2">Uncharacterized protein</fullName>
    </submittedName>
</protein>
<name>A0A918I4M2_9ACTN</name>
<dbReference type="EMBL" id="BMTD01000001">
    <property type="protein sequence ID" value="GGU74499.1"/>
    <property type="molecule type" value="Genomic_DNA"/>
</dbReference>
<feature type="transmembrane region" description="Helical" evidence="1">
    <location>
        <begin position="229"/>
        <end position="246"/>
    </location>
</feature>
<evidence type="ECO:0000256" key="1">
    <source>
        <dbReference type="SAM" id="Phobius"/>
    </source>
</evidence>
<keyword evidence="1" id="KW-0472">Membrane</keyword>
<feature type="transmembrane region" description="Helical" evidence="1">
    <location>
        <begin position="252"/>
        <end position="268"/>
    </location>
</feature>
<dbReference type="Proteomes" id="UP000618795">
    <property type="component" value="Unassembled WGS sequence"/>
</dbReference>
<gene>
    <name evidence="2" type="ORF">GCM10010260_02910</name>
</gene>
<keyword evidence="1" id="KW-1133">Transmembrane helix</keyword>
<feature type="transmembrane region" description="Helical" evidence="1">
    <location>
        <begin position="64"/>
        <end position="84"/>
    </location>
</feature>
<proteinExistence type="predicted"/>
<feature type="transmembrane region" description="Helical" evidence="1">
    <location>
        <begin position="144"/>
        <end position="164"/>
    </location>
</feature>
<reference evidence="2" key="2">
    <citation type="submission" date="2020-09" db="EMBL/GenBank/DDBJ databases">
        <authorList>
            <person name="Sun Q."/>
            <person name="Ohkuma M."/>
        </authorList>
    </citation>
    <scope>NUCLEOTIDE SEQUENCE</scope>
    <source>
        <strain evidence="2">JCM 4369</strain>
    </source>
</reference>
<evidence type="ECO:0000313" key="2">
    <source>
        <dbReference type="EMBL" id="GGU74499.1"/>
    </source>
</evidence>
<organism evidence="2 3">
    <name type="scientific">Streptomyces filipinensis</name>
    <dbReference type="NCBI Taxonomy" id="66887"/>
    <lineage>
        <taxon>Bacteria</taxon>
        <taxon>Bacillati</taxon>
        <taxon>Actinomycetota</taxon>
        <taxon>Actinomycetes</taxon>
        <taxon>Kitasatosporales</taxon>
        <taxon>Streptomycetaceae</taxon>
        <taxon>Streptomyces</taxon>
    </lineage>
</organism>
<comment type="caution">
    <text evidence="2">The sequence shown here is derived from an EMBL/GenBank/DDBJ whole genome shotgun (WGS) entry which is preliminary data.</text>
</comment>
<reference evidence="2" key="1">
    <citation type="journal article" date="2014" name="Int. J. Syst. Evol. Microbiol.">
        <title>Complete genome sequence of Corynebacterium casei LMG S-19264T (=DSM 44701T), isolated from a smear-ripened cheese.</title>
        <authorList>
            <consortium name="US DOE Joint Genome Institute (JGI-PGF)"/>
            <person name="Walter F."/>
            <person name="Albersmeier A."/>
            <person name="Kalinowski J."/>
            <person name="Ruckert C."/>
        </authorList>
    </citation>
    <scope>NUCLEOTIDE SEQUENCE</scope>
    <source>
        <strain evidence="2">JCM 4369</strain>
    </source>
</reference>
<feature type="transmembrane region" description="Helical" evidence="1">
    <location>
        <begin position="198"/>
        <end position="217"/>
    </location>
</feature>
<evidence type="ECO:0000313" key="3">
    <source>
        <dbReference type="Proteomes" id="UP000618795"/>
    </source>
</evidence>
<feature type="transmembrane region" description="Helical" evidence="1">
    <location>
        <begin position="417"/>
        <end position="437"/>
    </location>
</feature>
<feature type="transmembrane region" description="Helical" evidence="1">
    <location>
        <begin position="443"/>
        <end position="460"/>
    </location>
</feature>
<feature type="transmembrane region" description="Helical" evidence="1">
    <location>
        <begin position="12"/>
        <end position="29"/>
    </location>
</feature>
<keyword evidence="3" id="KW-1185">Reference proteome</keyword>
<keyword evidence="1" id="KW-0812">Transmembrane</keyword>
<accession>A0A918I4M2</accession>
<dbReference type="AlphaFoldDB" id="A0A918I4M2"/>
<sequence length="492" mass="52961">MRGAGVRSVPAVCVWAVVLTVVLPVLVLRPHQGPVPMALVLQAAVVAHTGAALTRVLTAPQVRLVGLGFWMFSYIWFGLAPLSMLTSDSYPWPYRAGAETSLRAVATVELGLLAYSAGTAFAARRAHLHAARPGLPERLLARRLAPWRVLVLCGCALSLAVVLLHGQPGGVGAYFTSRQAINETGALDEAPDSFLQPLRSWSLSVPAFWGLLALLRVPRLPDGDRLLRGARLLLLPLLAAVNIIVNNPISKPRFWAGTVLLTLLFNVPRLGRPRAARAVAGAVLATVLVVFPYSDYFRYDDRHAISVVSLSEQFTTKGDYDAFQQVQTGLDYAREKGISPGQALGPLFFMVPRSVWPDKPEDTGIALAQYAGYRFLNLSAPLWIESYLWAGPPAVVLVFLLLGAVGRRMDEARDRLLGRPGTLAVLVVPAFAFYQLMFLRGSLLGITGPMLLLLTVPLLISTPARRAPGLASPALPSAPIPHASLPHAGGHP</sequence>
<feature type="transmembrane region" description="Helical" evidence="1">
    <location>
        <begin position="104"/>
        <end position="123"/>
    </location>
</feature>
<feature type="transmembrane region" description="Helical" evidence="1">
    <location>
        <begin position="275"/>
        <end position="293"/>
    </location>
</feature>
<feature type="transmembrane region" description="Helical" evidence="1">
    <location>
        <begin position="35"/>
        <end position="57"/>
    </location>
</feature>